<keyword evidence="1" id="KW-0812">Transmembrane</keyword>
<gene>
    <name evidence="2" type="ORF">CR492_10160</name>
</gene>
<protein>
    <recommendedName>
        <fullName evidence="4">Glycosyl transferase group 1</fullName>
    </recommendedName>
</protein>
<evidence type="ECO:0008006" key="4">
    <source>
        <dbReference type="Google" id="ProtNLM"/>
    </source>
</evidence>
<dbReference type="SUPFAM" id="SSF53756">
    <property type="entry name" value="UDP-Glycosyltransferase/glycogen phosphorylase"/>
    <property type="match status" value="1"/>
</dbReference>
<name>A0A2J7THF1_METSI</name>
<keyword evidence="1" id="KW-1133">Transmembrane helix</keyword>
<reference evidence="2 3" key="1">
    <citation type="submission" date="2017-10" db="EMBL/GenBank/DDBJ databases">
        <title>Genome announcement of Methylocella silvestris TVC from permafrost.</title>
        <authorList>
            <person name="Wang J."/>
            <person name="Geng K."/>
            <person name="Ul-Haque F."/>
            <person name="Crombie A.T."/>
            <person name="Street L.E."/>
            <person name="Wookey P.A."/>
            <person name="Murrell J.C."/>
            <person name="Pratscher J."/>
        </authorList>
    </citation>
    <scope>NUCLEOTIDE SEQUENCE [LARGE SCALE GENOMIC DNA]</scope>
    <source>
        <strain evidence="2 3">TVC</strain>
    </source>
</reference>
<dbReference type="AlphaFoldDB" id="A0A2J7THF1"/>
<evidence type="ECO:0000256" key="1">
    <source>
        <dbReference type="SAM" id="Phobius"/>
    </source>
</evidence>
<keyword evidence="1" id="KW-0472">Membrane</keyword>
<dbReference type="Proteomes" id="UP000236286">
    <property type="component" value="Unassembled WGS sequence"/>
</dbReference>
<evidence type="ECO:0000313" key="3">
    <source>
        <dbReference type="Proteomes" id="UP000236286"/>
    </source>
</evidence>
<dbReference type="PANTHER" id="PTHR12526">
    <property type="entry name" value="GLYCOSYLTRANSFERASE"/>
    <property type="match status" value="1"/>
</dbReference>
<dbReference type="CDD" id="cd03801">
    <property type="entry name" value="GT4_PimA-like"/>
    <property type="match status" value="1"/>
</dbReference>
<dbReference type="EMBL" id="PDZR01000009">
    <property type="protein sequence ID" value="PNG26195.1"/>
    <property type="molecule type" value="Genomic_DNA"/>
</dbReference>
<accession>A0A2J7THF1</accession>
<dbReference type="Pfam" id="PF13692">
    <property type="entry name" value="Glyco_trans_1_4"/>
    <property type="match status" value="1"/>
</dbReference>
<dbReference type="Gene3D" id="3.40.50.2000">
    <property type="entry name" value="Glycogen Phosphorylase B"/>
    <property type="match status" value="2"/>
</dbReference>
<proteinExistence type="predicted"/>
<evidence type="ECO:0000313" key="2">
    <source>
        <dbReference type="EMBL" id="PNG26195.1"/>
    </source>
</evidence>
<sequence>MHCSEYIIMNKLPWSWDETAVEPAAQPGDIIFSEPLTGSAFFAVCLPPPVHGQSIVNAAVIRAAQEFAGSDKVEVVDIGPGAHKGGLKYHATRLAKVARASLLLARRGVRRDQQFYTVFEAGFGIVYNFMVIALARLLGYNIILHHHTSQHTLVRQARFALLQRVAGRSCLNVVLSDEMAENLQFLYPRLRNVLVSQNACHIARSDGDGRPEARPNKLRVGFLSNLCREKGLDVVLDVATKCRERGLELTFVLAGPAVGAEAEALLASGHERLGDYIEVIGPVKDKTKAAFFESIDVFLFPTRYRYEAQPLVLLEAMSYGLPAVTTNCGYIAELVGRQGAILEPDEDLTDSIVDQLDQMVSNRHERFRSAEVKAHFLRLRGTAFSQLRGLMNALFAVTPAAAL</sequence>
<dbReference type="OrthoDB" id="7560678at2"/>
<organism evidence="2 3">
    <name type="scientific">Methylocella silvestris</name>
    <dbReference type="NCBI Taxonomy" id="199596"/>
    <lineage>
        <taxon>Bacteria</taxon>
        <taxon>Pseudomonadati</taxon>
        <taxon>Pseudomonadota</taxon>
        <taxon>Alphaproteobacteria</taxon>
        <taxon>Hyphomicrobiales</taxon>
        <taxon>Beijerinckiaceae</taxon>
        <taxon>Methylocella</taxon>
    </lineage>
</organism>
<comment type="caution">
    <text evidence="2">The sequence shown here is derived from an EMBL/GenBank/DDBJ whole genome shotgun (WGS) entry which is preliminary data.</text>
</comment>
<feature type="transmembrane region" description="Helical" evidence="1">
    <location>
        <begin position="115"/>
        <end position="138"/>
    </location>
</feature>